<sequence length="136" mass="13745">DRGPRPLPVADPAGPPAMPDAPAELSPATFGLRADAPRGWLLEPGPAVANRVGKLHGGVQAALALVTGIERRRPQKPSVLPGALDVELAYLRATDGPLLARPGSQDPGALSVLLEEPTGGPPVAWAGIGLAGRLAA</sequence>
<dbReference type="EMBL" id="JBHLYQ010000177">
    <property type="protein sequence ID" value="MFC0082877.1"/>
    <property type="molecule type" value="Genomic_DNA"/>
</dbReference>
<keyword evidence="3" id="KW-1185">Reference proteome</keyword>
<gene>
    <name evidence="2" type="ORF">ACFFRE_12125</name>
</gene>
<proteinExistence type="predicted"/>
<feature type="region of interest" description="Disordered" evidence="1">
    <location>
        <begin position="1"/>
        <end position="27"/>
    </location>
</feature>
<evidence type="ECO:0000256" key="1">
    <source>
        <dbReference type="SAM" id="MobiDB-lite"/>
    </source>
</evidence>
<dbReference type="Proteomes" id="UP001589788">
    <property type="component" value="Unassembled WGS sequence"/>
</dbReference>
<feature type="compositionally biased region" description="Pro residues" evidence="1">
    <location>
        <begin position="1"/>
        <end position="19"/>
    </location>
</feature>
<name>A0ABV6C7B3_9ACTN</name>
<reference evidence="2 3" key="1">
    <citation type="submission" date="2024-09" db="EMBL/GenBank/DDBJ databases">
        <authorList>
            <person name="Sun Q."/>
            <person name="Mori K."/>
        </authorList>
    </citation>
    <scope>NUCLEOTIDE SEQUENCE [LARGE SCALE GENOMIC DNA]</scope>
    <source>
        <strain evidence="2 3">JCM 15389</strain>
    </source>
</reference>
<feature type="non-terminal residue" evidence="2">
    <location>
        <position position="1"/>
    </location>
</feature>
<evidence type="ECO:0000313" key="3">
    <source>
        <dbReference type="Proteomes" id="UP001589788"/>
    </source>
</evidence>
<organism evidence="2 3">
    <name type="scientific">Aciditerrimonas ferrireducens</name>
    <dbReference type="NCBI Taxonomy" id="667306"/>
    <lineage>
        <taxon>Bacteria</taxon>
        <taxon>Bacillati</taxon>
        <taxon>Actinomycetota</taxon>
        <taxon>Acidimicrobiia</taxon>
        <taxon>Acidimicrobiales</taxon>
        <taxon>Acidimicrobiaceae</taxon>
        <taxon>Aciditerrimonas</taxon>
    </lineage>
</organism>
<evidence type="ECO:0000313" key="2">
    <source>
        <dbReference type="EMBL" id="MFC0082877.1"/>
    </source>
</evidence>
<accession>A0ABV6C7B3</accession>
<protein>
    <recommendedName>
        <fullName evidence="4">Thioesterase domain-containing protein</fullName>
    </recommendedName>
</protein>
<comment type="caution">
    <text evidence="2">The sequence shown here is derived from an EMBL/GenBank/DDBJ whole genome shotgun (WGS) entry which is preliminary data.</text>
</comment>
<evidence type="ECO:0008006" key="4">
    <source>
        <dbReference type="Google" id="ProtNLM"/>
    </source>
</evidence>